<dbReference type="SUPFAM" id="SSF47413">
    <property type="entry name" value="lambda repressor-like DNA-binding domains"/>
    <property type="match status" value="1"/>
</dbReference>
<evidence type="ECO:0000313" key="3">
    <source>
        <dbReference type="Proteomes" id="UP000254487"/>
    </source>
</evidence>
<dbReference type="GO" id="GO:0003677">
    <property type="term" value="F:DNA binding"/>
    <property type="evidence" value="ECO:0007669"/>
    <property type="project" value="InterPro"/>
</dbReference>
<protein>
    <submittedName>
        <fullName evidence="2">Transcriptional repressor DicA</fullName>
    </submittedName>
</protein>
<dbReference type="PROSITE" id="PS50943">
    <property type="entry name" value="HTH_CROC1"/>
    <property type="match status" value="1"/>
</dbReference>
<dbReference type="EMBL" id="UGLW01000003">
    <property type="protein sequence ID" value="STU67118.1"/>
    <property type="molecule type" value="Genomic_DNA"/>
</dbReference>
<dbReference type="Pfam" id="PF01381">
    <property type="entry name" value="HTH_3"/>
    <property type="match status" value="1"/>
</dbReference>
<name>A0A377ZEF7_KLEPO</name>
<organism evidence="2 3">
    <name type="scientific">Klebsiella pneumoniae subsp. ozaenae</name>
    <dbReference type="NCBI Taxonomy" id="574"/>
    <lineage>
        <taxon>Bacteria</taxon>
        <taxon>Pseudomonadati</taxon>
        <taxon>Pseudomonadota</taxon>
        <taxon>Gammaproteobacteria</taxon>
        <taxon>Enterobacterales</taxon>
        <taxon>Enterobacteriaceae</taxon>
        <taxon>Klebsiella/Raoultella group</taxon>
        <taxon>Klebsiella</taxon>
        <taxon>Klebsiella pneumoniae complex</taxon>
    </lineage>
</organism>
<dbReference type="Proteomes" id="UP000254487">
    <property type="component" value="Unassembled WGS sequence"/>
</dbReference>
<gene>
    <name evidence="2" type="ORF">NCTC10313_02708</name>
</gene>
<dbReference type="SMART" id="SM00530">
    <property type="entry name" value="HTH_XRE"/>
    <property type="match status" value="1"/>
</dbReference>
<evidence type="ECO:0000259" key="1">
    <source>
        <dbReference type="PROSITE" id="PS50943"/>
    </source>
</evidence>
<accession>A0A377ZEF7</accession>
<dbReference type="InterPro" id="IPR001387">
    <property type="entry name" value="Cro/C1-type_HTH"/>
</dbReference>
<dbReference type="Gene3D" id="1.10.260.40">
    <property type="entry name" value="lambda repressor-like DNA-binding domains"/>
    <property type="match status" value="1"/>
</dbReference>
<dbReference type="CDD" id="cd00093">
    <property type="entry name" value="HTH_XRE"/>
    <property type="match status" value="1"/>
</dbReference>
<evidence type="ECO:0000313" key="2">
    <source>
        <dbReference type="EMBL" id="STU67118.1"/>
    </source>
</evidence>
<proteinExistence type="predicted"/>
<sequence>MDSMRKKTLDADESETAQRLRDIWNEKKVTLRLTQEKAADALGFSTQATVSHYLNGNIPLNTDAALKFAALLGVKPEDLRPDLAELMNYVRKSGTHVDDYSSAGWRLLKPEEAELIELYERLPQSEKERHLTELKDKVVGFDRLFEELLAARKQ</sequence>
<dbReference type="InterPro" id="IPR010982">
    <property type="entry name" value="Lambda_DNA-bd_dom_sf"/>
</dbReference>
<reference evidence="2 3" key="1">
    <citation type="submission" date="2018-06" db="EMBL/GenBank/DDBJ databases">
        <authorList>
            <consortium name="Pathogen Informatics"/>
            <person name="Doyle S."/>
        </authorList>
    </citation>
    <scope>NUCLEOTIDE SEQUENCE [LARGE SCALE GENOMIC DNA]</scope>
    <source>
        <strain evidence="2 3">NCTC10313</strain>
    </source>
</reference>
<feature type="domain" description="HTH cro/C1-type" evidence="1">
    <location>
        <begin position="33"/>
        <end position="79"/>
    </location>
</feature>
<dbReference type="AlphaFoldDB" id="A0A377ZEF7"/>